<dbReference type="PANTHER" id="PTHR38015:SF1">
    <property type="entry name" value="OPINE DEHYDROGENASE DOMAIN-CONTAINING PROTEIN"/>
    <property type="match status" value="1"/>
</dbReference>
<dbReference type="InterPro" id="IPR003421">
    <property type="entry name" value="Opine_DH"/>
</dbReference>
<protein>
    <submittedName>
        <fullName evidence="2">NAD/NADP octopine/nopaline dehydrogenase</fullName>
    </submittedName>
</protein>
<dbReference type="GO" id="GO:0016491">
    <property type="term" value="F:oxidoreductase activity"/>
    <property type="evidence" value="ECO:0007669"/>
    <property type="project" value="InterPro"/>
</dbReference>
<comment type="caution">
    <text evidence="2">The sequence shown here is derived from an EMBL/GenBank/DDBJ whole genome shotgun (WGS) entry which is preliminary data.</text>
</comment>
<feature type="domain" description="Opine dehydrogenase" evidence="1">
    <location>
        <begin position="180"/>
        <end position="330"/>
    </location>
</feature>
<dbReference type="InterPro" id="IPR008927">
    <property type="entry name" value="6-PGluconate_DH-like_C_sf"/>
</dbReference>
<dbReference type="InterPro" id="IPR036291">
    <property type="entry name" value="NAD(P)-bd_dom_sf"/>
</dbReference>
<reference evidence="3" key="2">
    <citation type="journal article" date="2019" name="MicrobiologyOpen">
        <title>High-quality draft genome sequence of Gaiella occulta isolated from a 150 meter deep mineral water borehole and comparison with the genome sequences of other deep-branching lineages of the phylum Actinobacteria.</title>
        <authorList>
            <person name="Severino R."/>
            <person name="Froufe H.J.C."/>
            <person name="Barroso C."/>
            <person name="Albuquerque L."/>
            <person name="Lobo-da-Cunha A."/>
            <person name="da Costa M.S."/>
            <person name="Egas C."/>
        </authorList>
    </citation>
    <scope>NUCLEOTIDE SEQUENCE [LARGE SCALE GENOMIC DNA]</scope>
    <source>
        <strain evidence="3">F2-233</strain>
    </source>
</reference>
<organism evidence="2 3">
    <name type="scientific">Gaiella occulta</name>
    <dbReference type="NCBI Taxonomy" id="1002870"/>
    <lineage>
        <taxon>Bacteria</taxon>
        <taxon>Bacillati</taxon>
        <taxon>Actinomycetota</taxon>
        <taxon>Thermoleophilia</taxon>
        <taxon>Gaiellales</taxon>
        <taxon>Gaiellaceae</taxon>
        <taxon>Gaiella</taxon>
    </lineage>
</organism>
<evidence type="ECO:0000313" key="2">
    <source>
        <dbReference type="EMBL" id="RDI75531.1"/>
    </source>
</evidence>
<reference evidence="2 3" key="1">
    <citation type="submission" date="2018-07" db="EMBL/GenBank/DDBJ databases">
        <title>High-quality-draft genome sequence of Gaiella occulta.</title>
        <authorList>
            <person name="Severino R."/>
            <person name="Froufe H.J.C."/>
            <person name="Rainey F.A."/>
            <person name="Barroso C."/>
            <person name="Albuquerque L."/>
            <person name="Lobo-Da-Cunha A."/>
            <person name="Da Costa M.S."/>
            <person name="Egas C."/>
        </authorList>
    </citation>
    <scope>NUCLEOTIDE SEQUENCE [LARGE SCALE GENOMIC DNA]</scope>
    <source>
        <strain evidence="2 3">F2-233</strain>
    </source>
</reference>
<accession>A0A7M2Z155</accession>
<dbReference type="RefSeq" id="WP_220150484.1">
    <property type="nucleotide sequence ID" value="NZ_QQZY01000002.1"/>
</dbReference>
<dbReference type="Gene3D" id="3.40.50.720">
    <property type="entry name" value="NAD(P)-binding Rossmann-like Domain"/>
    <property type="match status" value="1"/>
</dbReference>
<dbReference type="EMBL" id="QQZY01000002">
    <property type="protein sequence ID" value="RDI75531.1"/>
    <property type="molecule type" value="Genomic_DNA"/>
</dbReference>
<evidence type="ECO:0000259" key="1">
    <source>
        <dbReference type="Pfam" id="PF02317"/>
    </source>
</evidence>
<dbReference type="PANTHER" id="PTHR38015">
    <property type="entry name" value="BLR6086 PROTEIN"/>
    <property type="match status" value="1"/>
</dbReference>
<name>A0A7M2Z155_9ACTN</name>
<dbReference type="SUPFAM" id="SSF48179">
    <property type="entry name" value="6-phosphogluconate dehydrogenase C-terminal domain-like"/>
    <property type="match status" value="1"/>
</dbReference>
<gene>
    <name evidence="2" type="ORF">Gocc_1329</name>
</gene>
<dbReference type="Gene3D" id="1.10.1040.10">
    <property type="entry name" value="N-(1-d-carboxylethyl)-l-norvaline Dehydrogenase, domain 2"/>
    <property type="match status" value="1"/>
</dbReference>
<dbReference type="AlphaFoldDB" id="A0A7M2Z155"/>
<sequence length="363" mass="37282">MTVVCVIGAGAGGAAAVVELTLAGHELRWWNGRHATIAPFREAGGVRYEGVLGEGFAGPAVFADSLAGALAGADVAMVCLPALAHEAVAGALVDAAVSCPILLNPGHTGGALHVAAVFRERGAVPPPLVEFSTLTYVARKPDPGSVRITGAAGCVRAACLPGGEDALALAHTLYPTATPVRDVIASSLANVNLVLHTPGAILSAAWVEATGGEFRFYVDAMTPGVARSIATLDRERLAVAAAFGHELPPLVEEMLAIGTVDDADAVARGDVRTAIAGGEANRLIRAPDSLDHRYYCEDFGYGLVPMLELARIGGVETPYVTALVEVASALRGEDLRSTGLTAERLGISGLDRDSLLELVRATA</sequence>
<dbReference type="InterPro" id="IPR051729">
    <property type="entry name" value="Opine/Lysopine_DH"/>
</dbReference>
<dbReference type="Proteomes" id="UP000254134">
    <property type="component" value="Unassembled WGS sequence"/>
</dbReference>
<dbReference type="InterPro" id="IPR013328">
    <property type="entry name" value="6PGD_dom2"/>
</dbReference>
<evidence type="ECO:0000313" key="3">
    <source>
        <dbReference type="Proteomes" id="UP000254134"/>
    </source>
</evidence>
<dbReference type="Pfam" id="PF02317">
    <property type="entry name" value="Octopine_DH"/>
    <property type="match status" value="1"/>
</dbReference>
<keyword evidence="3" id="KW-1185">Reference proteome</keyword>
<proteinExistence type="predicted"/>
<dbReference type="SUPFAM" id="SSF51735">
    <property type="entry name" value="NAD(P)-binding Rossmann-fold domains"/>
    <property type="match status" value="1"/>
</dbReference>